<gene>
    <name evidence="2" type="ORF">PISMIDRAFT_527033</name>
</gene>
<accession>A0A0C9ZQG3</accession>
<protein>
    <submittedName>
        <fullName evidence="2">Unplaced genomic scaffold scaffold_60, whole genome shotgun sequence</fullName>
    </submittedName>
</protein>
<feature type="region of interest" description="Disordered" evidence="1">
    <location>
        <begin position="54"/>
        <end position="103"/>
    </location>
</feature>
<dbReference type="OrthoDB" id="2686862at2759"/>
<reference evidence="3" key="2">
    <citation type="submission" date="2015-01" db="EMBL/GenBank/DDBJ databases">
        <title>Evolutionary Origins and Diversification of the Mycorrhizal Mutualists.</title>
        <authorList>
            <consortium name="DOE Joint Genome Institute"/>
            <consortium name="Mycorrhizal Genomics Consortium"/>
            <person name="Kohler A."/>
            <person name="Kuo A."/>
            <person name="Nagy L.G."/>
            <person name="Floudas D."/>
            <person name="Copeland A."/>
            <person name="Barry K.W."/>
            <person name="Cichocki N."/>
            <person name="Veneault-Fourrey C."/>
            <person name="LaButti K."/>
            <person name="Lindquist E.A."/>
            <person name="Lipzen A."/>
            <person name="Lundell T."/>
            <person name="Morin E."/>
            <person name="Murat C."/>
            <person name="Riley R."/>
            <person name="Ohm R."/>
            <person name="Sun H."/>
            <person name="Tunlid A."/>
            <person name="Henrissat B."/>
            <person name="Grigoriev I.V."/>
            <person name="Hibbett D.S."/>
            <person name="Martin F."/>
        </authorList>
    </citation>
    <scope>NUCLEOTIDE SEQUENCE [LARGE SCALE GENOMIC DNA]</scope>
    <source>
        <strain evidence="3">441</strain>
    </source>
</reference>
<dbReference type="EMBL" id="KN833744">
    <property type="protein sequence ID" value="KIK21958.1"/>
    <property type="molecule type" value="Genomic_DNA"/>
</dbReference>
<evidence type="ECO:0000313" key="2">
    <source>
        <dbReference type="EMBL" id="KIK21958.1"/>
    </source>
</evidence>
<evidence type="ECO:0000313" key="3">
    <source>
        <dbReference type="Proteomes" id="UP000054018"/>
    </source>
</evidence>
<feature type="compositionally biased region" description="Basic and acidic residues" evidence="1">
    <location>
        <begin position="93"/>
        <end position="103"/>
    </location>
</feature>
<dbReference type="HOGENOM" id="CLU_1205187_0_0_1"/>
<evidence type="ECO:0000256" key="1">
    <source>
        <dbReference type="SAM" id="MobiDB-lite"/>
    </source>
</evidence>
<feature type="compositionally biased region" description="Polar residues" evidence="1">
    <location>
        <begin position="75"/>
        <end position="89"/>
    </location>
</feature>
<dbReference type="AlphaFoldDB" id="A0A0C9ZQG3"/>
<keyword evidence="3" id="KW-1185">Reference proteome</keyword>
<sequence length="230" mass="26254">MENRHQRWLTESYHGDSGLHAVTQHISDPTAPELSMPKYVTPLAMLRTTANTSLQRSPVGSVEGHGDGPSVVGTYMSQDPTTSGSQQGSALADDDHFIRKPEEELRREPDRRMRFVWRVIEKLLDEMGCDDCPRRRELWLRIIEGDDDDDDLWLWVDGDEEWLTKQGILPDRAIPDSTDWLSAQSALRRRIAWKRYPPVTARNQKVRNAAIKQRACAIAWLVASSKGLPR</sequence>
<dbReference type="Proteomes" id="UP000054018">
    <property type="component" value="Unassembled WGS sequence"/>
</dbReference>
<proteinExistence type="predicted"/>
<reference evidence="2 3" key="1">
    <citation type="submission" date="2014-04" db="EMBL/GenBank/DDBJ databases">
        <authorList>
            <consortium name="DOE Joint Genome Institute"/>
            <person name="Kuo A."/>
            <person name="Kohler A."/>
            <person name="Costa M.D."/>
            <person name="Nagy L.G."/>
            <person name="Floudas D."/>
            <person name="Copeland A."/>
            <person name="Barry K.W."/>
            <person name="Cichocki N."/>
            <person name="Veneault-Fourrey C."/>
            <person name="LaButti K."/>
            <person name="Lindquist E.A."/>
            <person name="Lipzen A."/>
            <person name="Lundell T."/>
            <person name="Morin E."/>
            <person name="Murat C."/>
            <person name="Sun H."/>
            <person name="Tunlid A."/>
            <person name="Henrissat B."/>
            <person name="Grigoriev I.V."/>
            <person name="Hibbett D.S."/>
            <person name="Martin F."/>
            <person name="Nordberg H.P."/>
            <person name="Cantor M.N."/>
            <person name="Hua S.X."/>
        </authorList>
    </citation>
    <scope>NUCLEOTIDE SEQUENCE [LARGE SCALE GENOMIC DNA]</scope>
    <source>
        <strain evidence="2 3">441</strain>
    </source>
</reference>
<name>A0A0C9ZQG3_9AGAM</name>
<organism evidence="2 3">
    <name type="scientific">Pisolithus microcarpus 441</name>
    <dbReference type="NCBI Taxonomy" id="765257"/>
    <lineage>
        <taxon>Eukaryota</taxon>
        <taxon>Fungi</taxon>
        <taxon>Dikarya</taxon>
        <taxon>Basidiomycota</taxon>
        <taxon>Agaricomycotina</taxon>
        <taxon>Agaricomycetes</taxon>
        <taxon>Agaricomycetidae</taxon>
        <taxon>Boletales</taxon>
        <taxon>Sclerodermatineae</taxon>
        <taxon>Pisolithaceae</taxon>
        <taxon>Pisolithus</taxon>
    </lineage>
</organism>